<proteinExistence type="predicted"/>
<name>A0A644V8Z4_9ZZZZ</name>
<dbReference type="InterPro" id="IPR025714">
    <property type="entry name" value="Methyltranfer_dom"/>
</dbReference>
<evidence type="ECO:0000259" key="2">
    <source>
        <dbReference type="Pfam" id="PF13847"/>
    </source>
</evidence>
<comment type="caution">
    <text evidence="3">The sequence shown here is derived from an EMBL/GenBank/DDBJ whole genome shotgun (WGS) entry which is preliminary data.</text>
</comment>
<dbReference type="CDD" id="cd02440">
    <property type="entry name" value="AdoMet_MTases"/>
    <property type="match status" value="1"/>
</dbReference>
<dbReference type="AlphaFoldDB" id="A0A644V8Z4"/>
<dbReference type="Gene3D" id="3.40.50.150">
    <property type="entry name" value="Vaccinia Virus protein VP39"/>
    <property type="match status" value="1"/>
</dbReference>
<keyword evidence="1 3" id="KW-0808">Transferase</keyword>
<evidence type="ECO:0000313" key="3">
    <source>
        <dbReference type="EMBL" id="MPL87263.1"/>
    </source>
</evidence>
<evidence type="ECO:0000256" key="1">
    <source>
        <dbReference type="ARBA" id="ARBA00022679"/>
    </source>
</evidence>
<feature type="domain" description="Methyltransferase" evidence="2">
    <location>
        <begin position="15"/>
        <end position="146"/>
    </location>
</feature>
<sequence length="172" mass="19201">MFLSPVQIIEDLNLKRGDTVADFGCGAGAYVFEASKKVGDDGKVYAIDLDENILDKINREAEKMNIVNIDTILSDVESKVQIESMSCDLIILSNVLSEVDNLDNVLEEVKRTLRPDGRILIVDWKKGDNALSRLRPNLVDEEKIVAVLAKHDFSVKKHLPAGEYHYAFLAGR</sequence>
<keyword evidence="3" id="KW-0830">Ubiquinone</keyword>
<dbReference type="EC" id="2.1.1.163" evidence="3"/>
<protein>
    <submittedName>
        <fullName evidence="3">Ubiquinone/menaquinone biosynthesis C-methyltransferase UbiE</fullName>
        <ecNumber evidence="3">2.1.1.163</ecNumber>
    </submittedName>
</protein>
<keyword evidence="3" id="KW-0489">Methyltransferase</keyword>
<dbReference type="SUPFAM" id="SSF53335">
    <property type="entry name" value="S-adenosyl-L-methionine-dependent methyltransferases"/>
    <property type="match status" value="1"/>
</dbReference>
<dbReference type="PANTHER" id="PTHR43861:SF3">
    <property type="entry name" value="PUTATIVE (AFU_ORTHOLOGUE AFUA_2G14390)-RELATED"/>
    <property type="match status" value="1"/>
</dbReference>
<dbReference type="GO" id="GO:0032259">
    <property type="term" value="P:methylation"/>
    <property type="evidence" value="ECO:0007669"/>
    <property type="project" value="UniProtKB-KW"/>
</dbReference>
<accession>A0A644V8Z4</accession>
<dbReference type="EMBL" id="VSSQ01000235">
    <property type="protein sequence ID" value="MPL87263.1"/>
    <property type="molecule type" value="Genomic_DNA"/>
</dbReference>
<dbReference type="Pfam" id="PF13847">
    <property type="entry name" value="Methyltransf_31"/>
    <property type="match status" value="1"/>
</dbReference>
<dbReference type="PANTHER" id="PTHR43861">
    <property type="entry name" value="TRANS-ACONITATE 2-METHYLTRANSFERASE-RELATED"/>
    <property type="match status" value="1"/>
</dbReference>
<dbReference type="InterPro" id="IPR029063">
    <property type="entry name" value="SAM-dependent_MTases_sf"/>
</dbReference>
<dbReference type="GO" id="GO:0043770">
    <property type="term" value="F:demethylmenaquinone methyltransferase activity"/>
    <property type="evidence" value="ECO:0007669"/>
    <property type="project" value="UniProtKB-EC"/>
</dbReference>
<reference evidence="3" key="1">
    <citation type="submission" date="2019-08" db="EMBL/GenBank/DDBJ databases">
        <authorList>
            <person name="Kucharzyk K."/>
            <person name="Murdoch R.W."/>
            <person name="Higgins S."/>
            <person name="Loffler F."/>
        </authorList>
    </citation>
    <scope>NUCLEOTIDE SEQUENCE</scope>
</reference>
<organism evidence="3">
    <name type="scientific">bioreactor metagenome</name>
    <dbReference type="NCBI Taxonomy" id="1076179"/>
    <lineage>
        <taxon>unclassified sequences</taxon>
        <taxon>metagenomes</taxon>
        <taxon>ecological metagenomes</taxon>
    </lineage>
</organism>
<gene>
    <name evidence="3" type="primary">ubiE_28</name>
    <name evidence="3" type="ORF">SDC9_33263</name>
</gene>